<comment type="subcellular location">
    <subcellularLocation>
        <location evidence="2">Cell membrane</location>
        <topology evidence="2">Single-pass type II membrane protein</topology>
    </subcellularLocation>
    <subcellularLocation>
        <location evidence="6">Membrane</location>
        <topology evidence="6">Single-pass type II membrane protein</topology>
    </subcellularLocation>
</comment>
<comment type="caution">
    <text evidence="9">The sequence shown here is derived from an EMBL/GenBank/DDBJ whole genome shotgun (WGS) entry which is preliminary data.</text>
</comment>
<feature type="region of interest" description="Disordered" evidence="7">
    <location>
        <begin position="1"/>
        <end position="22"/>
    </location>
</feature>
<dbReference type="RefSeq" id="WP_396640027.1">
    <property type="nucleotide sequence ID" value="NZ_JBIQWL010000002.1"/>
</dbReference>
<feature type="domain" description="Peptidase S26" evidence="8">
    <location>
        <begin position="32"/>
        <end position="229"/>
    </location>
</feature>
<keyword evidence="6" id="KW-0812">Transmembrane</keyword>
<dbReference type="InterPro" id="IPR036286">
    <property type="entry name" value="LexA/Signal_pep-like_sf"/>
</dbReference>
<dbReference type="EC" id="3.4.21.89" evidence="4 6"/>
<feature type="region of interest" description="Disordered" evidence="7">
    <location>
        <begin position="246"/>
        <end position="269"/>
    </location>
</feature>
<dbReference type="InterPro" id="IPR019758">
    <property type="entry name" value="Pept_S26A_signal_pept_1_CS"/>
</dbReference>
<dbReference type="Gene3D" id="2.10.109.10">
    <property type="entry name" value="Umud Fragment, subunit A"/>
    <property type="match status" value="1"/>
</dbReference>
<sequence>MTTEQTAPAEPVPTPRSSSDPKRRRGWLYFLRDVIIIVLIAVLVSFLVKTFLVRSFYIPSGSMEDTLLINDRILVDEITPRFTGYDRGDIVVFQDPGGWLPPTTPEPREPLVEAADWLLSLVGLSAPDSDDHLVKRIIGLPGDHVVCCNAIGQVTVNGVPIDETDYLKLPSGESAASGDPFDVTVPADSLWVLGDNRYRSKDSRYNQDQPGKGFVPIDNVVGRAFVITWPFDRFGMLDFHPEVYAAVPDPDGSGSGSGGSTPVEESSGR</sequence>
<keyword evidence="6" id="KW-0472">Membrane</keyword>
<evidence type="ECO:0000313" key="9">
    <source>
        <dbReference type="EMBL" id="MFH8250086.1"/>
    </source>
</evidence>
<dbReference type="PANTHER" id="PTHR43390">
    <property type="entry name" value="SIGNAL PEPTIDASE I"/>
    <property type="match status" value="1"/>
</dbReference>
<evidence type="ECO:0000256" key="6">
    <source>
        <dbReference type="RuleBase" id="RU362042"/>
    </source>
</evidence>
<dbReference type="CDD" id="cd06530">
    <property type="entry name" value="S26_SPase_I"/>
    <property type="match status" value="1"/>
</dbReference>
<gene>
    <name evidence="9" type="primary">lepB</name>
    <name evidence="9" type="ORF">ACH3VR_06955</name>
</gene>
<feature type="transmembrane region" description="Helical" evidence="6">
    <location>
        <begin position="26"/>
        <end position="48"/>
    </location>
</feature>
<dbReference type="GO" id="GO:0009003">
    <property type="term" value="F:signal peptidase activity"/>
    <property type="evidence" value="ECO:0007669"/>
    <property type="project" value="UniProtKB-EC"/>
</dbReference>
<keyword evidence="6" id="KW-1133">Transmembrane helix</keyword>
<dbReference type="InterPro" id="IPR019533">
    <property type="entry name" value="Peptidase_S26"/>
</dbReference>
<keyword evidence="6" id="KW-0645">Protease</keyword>
<evidence type="ECO:0000256" key="5">
    <source>
        <dbReference type="ARBA" id="ARBA00022801"/>
    </source>
</evidence>
<evidence type="ECO:0000256" key="7">
    <source>
        <dbReference type="SAM" id="MobiDB-lite"/>
    </source>
</evidence>
<comment type="catalytic activity">
    <reaction evidence="1 6">
        <text>Cleavage of hydrophobic, N-terminal signal or leader sequences from secreted and periplasmic proteins.</text>
        <dbReference type="EC" id="3.4.21.89"/>
    </reaction>
</comment>
<evidence type="ECO:0000259" key="8">
    <source>
        <dbReference type="Pfam" id="PF10502"/>
    </source>
</evidence>
<dbReference type="InterPro" id="IPR000223">
    <property type="entry name" value="Pept_S26A_signal_pept_1"/>
</dbReference>
<dbReference type="Pfam" id="PF10502">
    <property type="entry name" value="Peptidase_S26"/>
    <property type="match status" value="1"/>
</dbReference>
<evidence type="ECO:0000256" key="1">
    <source>
        <dbReference type="ARBA" id="ARBA00000677"/>
    </source>
</evidence>
<keyword evidence="5 6" id="KW-0378">Hydrolase</keyword>
<dbReference type="PANTHER" id="PTHR43390:SF1">
    <property type="entry name" value="CHLOROPLAST PROCESSING PEPTIDASE"/>
    <property type="match status" value="1"/>
</dbReference>
<name>A0ABW7Q5F7_9MICO</name>
<evidence type="ECO:0000256" key="2">
    <source>
        <dbReference type="ARBA" id="ARBA00004401"/>
    </source>
</evidence>
<evidence type="ECO:0000256" key="4">
    <source>
        <dbReference type="ARBA" id="ARBA00013208"/>
    </source>
</evidence>
<proteinExistence type="inferred from homology"/>
<dbReference type="Proteomes" id="UP001610861">
    <property type="component" value="Unassembled WGS sequence"/>
</dbReference>
<keyword evidence="10" id="KW-1185">Reference proteome</keyword>
<dbReference type="NCBIfam" id="TIGR02227">
    <property type="entry name" value="sigpep_I_bact"/>
    <property type="match status" value="1"/>
</dbReference>
<organism evidence="9 10">
    <name type="scientific">Microbacterium alkaliflavum</name>
    <dbReference type="NCBI Taxonomy" id="3248839"/>
    <lineage>
        <taxon>Bacteria</taxon>
        <taxon>Bacillati</taxon>
        <taxon>Actinomycetota</taxon>
        <taxon>Actinomycetes</taxon>
        <taxon>Micrococcales</taxon>
        <taxon>Microbacteriaceae</taxon>
        <taxon>Microbacterium</taxon>
    </lineage>
</organism>
<evidence type="ECO:0000313" key="10">
    <source>
        <dbReference type="Proteomes" id="UP001610861"/>
    </source>
</evidence>
<dbReference type="PROSITE" id="PS00761">
    <property type="entry name" value="SPASE_I_3"/>
    <property type="match status" value="1"/>
</dbReference>
<comment type="similarity">
    <text evidence="3 6">Belongs to the peptidase S26 family.</text>
</comment>
<reference evidence="9 10" key="1">
    <citation type="submission" date="2024-09" db="EMBL/GenBank/DDBJ databases">
        <authorList>
            <person name="Pan X."/>
        </authorList>
    </citation>
    <scope>NUCLEOTIDE SEQUENCE [LARGE SCALE GENOMIC DNA]</scope>
    <source>
        <strain evidence="9 10">B2969</strain>
    </source>
</reference>
<accession>A0ABW7Q5F7</accession>
<feature type="compositionally biased region" description="Low complexity" evidence="7">
    <location>
        <begin position="260"/>
        <end position="269"/>
    </location>
</feature>
<dbReference type="EMBL" id="JBIQWL010000002">
    <property type="protein sequence ID" value="MFH8250086.1"/>
    <property type="molecule type" value="Genomic_DNA"/>
</dbReference>
<evidence type="ECO:0000256" key="3">
    <source>
        <dbReference type="ARBA" id="ARBA00009370"/>
    </source>
</evidence>
<dbReference type="PRINTS" id="PR00727">
    <property type="entry name" value="LEADERPTASE"/>
</dbReference>
<dbReference type="SUPFAM" id="SSF51306">
    <property type="entry name" value="LexA/Signal peptidase"/>
    <property type="match status" value="1"/>
</dbReference>
<protein>
    <recommendedName>
        <fullName evidence="4 6">Signal peptidase I</fullName>
        <ecNumber evidence="4 6">3.4.21.89</ecNumber>
    </recommendedName>
</protein>